<proteinExistence type="predicted"/>
<sequence length="182" mass="20362">MNVLFPQPREIGIWVDGICILNKIIKANEETLESLIGCGAINYEWVHSNDNCLDWAIFFMQWLRCRQVVTHNGSSSGCRNKLLHLLGEGGEVRIGGLNLFLDLVLDAMCMVAQNVSLYMRNSVVNSIKVIDEDLVDFPAVTICSQITDKRVPTCDFPENVCEVSFHINAISYEADGFFTALS</sequence>
<organism evidence="1 2">
    <name type="scientific">Romanomermis culicivorax</name>
    <name type="common">Nematode worm</name>
    <dbReference type="NCBI Taxonomy" id="13658"/>
    <lineage>
        <taxon>Eukaryota</taxon>
        <taxon>Metazoa</taxon>
        <taxon>Ecdysozoa</taxon>
        <taxon>Nematoda</taxon>
        <taxon>Enoplea</taxon>
        <taxon>Dorylaimia</taxon>
        <taxon>Mermithida</taxon>
        <taxon>Mermithoidea</taxon>
        <taxon>Mermithidae</taxon>
        <taxon>Romanomermis</taxon>
    </lineage>
</organism>
<dbReference type="AlphaFoldDB" id="A0A915J5D0"/>
<dbReference type="Proteomes" id="UP000887565">
    <property type="component" value="Unplaced"/>
</dbReference>
<dbReference type="WBParaSite" id="nRc.2.0.1.t21350-RA">
    <property type="protein sequence ID" value="nRc.2.0.1.t21350-RA"/>
    <property type="gene ID" value="nRc.2.0.1.g21350"/>
</dbReference>
<reference evidence="2" key="1">
    <citation type="submission" date="2022-11" db="UniProtKB">
        <authorList>
            <consortium name="WormBaseParasite"/>
        </authorList>
    </citation>
    <scope>IDENTIFICATION</scope>
</reference>
<keyword evidence="1" id="KW-1185">Reference proteome</keyword>
<protein>
    <submittedName>
        <fullName evidence="2">Uncharacterized protein</fullName>
    </submittedName>
</protein>
<name>A0A915J5D0_ROMCU</name>
<accession>A0A915J5D0</accession>
<evidence type="ECO:0000313" key="1">
    <source>
        <dbReference type="Proteomes" id="UP000887565"/>
    </source>
</evidence>
<evidence type="ECO:0000313" key="2">
    <source>
        <dbReference type="WBParaSite" id="nRc.2.0.1.t21350-RA"/>
    </source>
</evidence>